<dbReference type="RefSeq" id="WP_390214560.1">
    <property type="nucleotide sequence ID" value="NZ_JBHLXJ010000033.1"/>
</dbReference>
<sequence>MTSTRQASIAPISRAPKINGSIATPIRLSPDEYAEANEFAEAQERSRSSFMRSMYLRGLKSLKAEIASTVALAKQ</sequence>
<gene>
    <name evidence="1" type="ORF">ACFFJH_18660</name>
</gene>
<dbReference type="Proteomes" id="UP001589844">
    <property type="component" value="Unassembled WGS sequence"/>
</dbReference>
<accession>A0ABV6IJ39</accession>
<protein>
    <recommendedName>
        <fullName evidence="3">Ribbon-helix-helix protein, CopG family</fullName>
    </recommendedName>
</protein>
<name>A0ABV6IJ39_9BURK</name>
<evidence type="ECO:0008006" key="3">
    <source>
        <dbReference type="Google" id="ProtNLM"/>
    </source>
</evidence>
<organism evidence="1 2">
    <name type="scientific">Undibacterium danionis</name>
    <dbReference type="NCBI Taxonomy" id="1812100"/>
    <lineage>
        <taxon>Bacteria</taxon>
        <taxon>Pseudomonadati</taxon>
        <taxon>Pseudomonadota</taxon>
        <taxon>Betaproteobacteria</taxon>
        <taxon>Burkholderiales</taxon>
        <taxon>Oxalobacteraceae</taxon>
        <taxon>Undibacterium</taxon>
    </lineage>
</organism>
<dbReference type="EMBL" id="JBHLXJ010000033">
    <property type="protein sequence ID" value="MFC0351846.1"/>
    <property type="molecule type" value="Genomic_DNA"/>
</dbReference>
<proteinExistence type="predicted"/>
<comment type="caution">
    <text evidence="1">The sequence shown here is derived from an EMBL/GenBank/DDBJ whole genome shotgun (WGS) entry which is preliminary data.</text>
</comment>
<evidence type="ECO:0000313" key="2">
    <source>
        <dbReference type="Proteomes" id="UP001589844"/>
    </source>
</evidence>
<evidence type="ECO:0000313" key="1">
    <source>
        <dbReference type="EMBL" id="MFC0351846.1"/>
    </source>
</evidence>
<reference evidence="1 2" key="1">
    <citation type="submission" date="2024-09" db="EMBL/GenBank/DDBJ databases">
        <authorList>
            <person name="Sun Q."/>
            <person name="Mori K."/>
        </authorList>
    </citation>
    <scope>NUCLEOTIDE SEQUENCE [LARGE SCALE GENOMIC DNA]</scope>
    <source>
        <strain evidence="1 2">CCM 8677</strain>
    </source>
</reference>
<keyword evidence="2" id="KW-1185">Reference proteome</keyword>